<keyword evidence="2" id="KW-0472">Membrane</keyword>
<protein>
    <submittedName>
        <fullName evidence="3">Uncharacterized protein</fullName>
    </submittedName>
</protein>
<gene>
    <name evidence="3" type="ORF">CGZ75_07045</name>
</gene>
<keyword evidence="4" id="KW-1185">Reference proteome</keyword>
<name>A0A229P2D7_9BACL</name>
<sequence length="391" mass="43225">MKSTEGASILTPADIHHIRTFIDDKYPDKPQSEKSEIVADAIRRIINQHLPDFAETVKKELTSRLVRKKLLGSVGTVHTGHIFEACLDLDIRDQRIVRPLRSWVERKLDVSVEDREFQRVLRLVNSNDQQTPLDAVARELNAPVAAAEPQASSSLEKGDTASLLSGMPSTRILLSAVFAILLLGGLLVYIWSLVHKSNGAGTMPIVSASALEQQAAAGVKSQASGAPGKEAAAAATEPGKKATPTFKNELPKSLQYSDIQYEELKAFLESRSSMLAEPKYMDAIIKAARHYNIDPLLLFAITGQEQSFVPEDHDRAKEMANNPFNVYYSWQSFNTTIEESSMIAAKTVVNLSKNRPGDQDPINWINRKYAEDQNWSVGVNDILDMLEDIAA</sequence>
<accession>A0A229P2D7</accession>
<dbReference type="OrthoDB" id="9805070at2"/>
<evidence type="ECO:0000256" key="1">
    <source>
        <dbReference type="SAM" id="MobiDB-lite"/>
    </source>
</evidence>
<comment type="caution">
    <text evidence="3">The sequence shown here is derived from an EMBL/GenBank/DDBJ whole genome shotgun (WGS) entry which is preliminary data.</text>
</comment>
<dbReference type="RefSeq" id="WP_089523508.1">
    <property type="nucleotide sequence ID" value="NZ_NMUQ01000001.1"/>
</dbReference>
<reference evidence="3 4" key="1">
    <citation type="submission" date="2017-07" db="EMBL/GenBank/DDBJ databases">
        <title>Paenibacillus herberti R33 genome sequencing and assembly.</title>
        <authorList>
            <person name="Su W."/>
        </authorList>
    </citation>
    <scope>NUCLEOTIDE SEQUENCE [LARGE SCALE GENOMIC DNA]</scope>
    <source>
        <strain evidence="3 4">R33</strain>
    </source>
</reference>
<evidence type="ECO:0000256" key="2">
    <source>
        <dbReference type="SAM" id="Phobius"/>
    </source>
</evidence>
<proteinExistence type="predicted"/>
<keyword evidence="2" id="KW-1133">Transmembrane helix</keyword>
<keyword evidence="2" id="KW-0812">Transmembrane</keyword>
<dbReference type="AlphaFoldDB" id="A0A229P2D7"/>
<evidence type="ECO:0000313" key="4">
    <source>
        <dbReference type="Proteomes" id="UP000215145"/>
    </source>
</evidence>
<organism evidence="3 4">
    <name type="scientific">Paenibacillus herberti</name>
    <dbReference type="NCBI Taxonomy" id="1619309"/>
    <lineage>
        <taxon>Bacteria</taxon>
        <taxon>Bacillati</taxon>
        <taxon>Bacillota</taxon>
        <taxon>Bacilli</taxon>
        <taxon>Bacillales</taxon>
        <taxon>Paenibacillaceae</taxon>
        <taxon>Paenibacillus</taxon>
    </lineage>
</organism>
<feature type="region of interest" description="Disordered" evidence="1">
    <location>
        <begin position="221"/>
        <end position="247"/>
    </location>
</feature>
<feature type="transmembrane region" description="Helical" evidence="2">
    <location>
        <begin position="172"/>
        <end position="194"/>
    </location>
</feature>
<evidence type="ECO:0000313" key="3">
    <source>
        <dbReference type="EMBL" id="OXM16423.1"/>
    </source>
</evidence>
<dbReference type="Proteomes" id="UP000215145">
    <property type="component" value="Unassembled WGS sequence"/>
</dbReference>
<feature type="compositionally biased region" description="Low complexity" evidence="1">
    <location>
        <begin position="225"/>
        <end position="245"/>
    </location>
</feature>
<dbReference type="EMBL" id="NMUQ01000001">
    <property type="protein sequence ID" value="OXM16423.1"/>
    <property type="molecule type" value="Genomic_DNA"/>
</dbReference>